<dbReference type="RefSeq" id="WP_145924304.1">
    <property type="nucleotide sequence ID" value="NZ_CP014143.1"/>
</dbReference>
<evidence type="ECO:0000313" key="3">
    <source>
        <dbReference type="Proteomes" id="UP000095672"/>
    </source>
</evidence>
<dbReference type="EMBL" id="CP014143">
    <property type="protein sequence ID" value="AOS96141.1"/>
    <property type="molecule type" value="Genomic_DNA"/>
</dbReference>
<sequence length="176" mass="19104">MKSIEMLGVGMRLVGVYGLIQSIGFLVEISQFLAIYLSGEYTQRLSGWYLMQAGALLLMVFASLVLVKFPATVAHWLLPTTSEPGTSLSQPAEELQAIGLTLMGCFLLSYAIPDFFSSLYLWRTAASASGPIAITDEDVHVANLLNGVIELGLGLLLILRARGLSQLFTRLRYGAT</sequence>
<evidence type="ECO:0000256" key="1">
    <source>
        <dbReference type="SAM" id="Phobius"/>
    </source>
</evidence>
<keyword evidence="1" id="KW-0812">Transmembrane</keyword>
<dbReference type="AlphaFoldDB" id="A0A1C9W4Q5"/>
<dbReference type="Proteomes" id="UP000095672">
    <property type="component" value="Chromosome"/>
</dbReference>
<keyword evidence="1" id="KW-1133">Transmembrane helix</keyword>
<dbReference type="OrthoDB" id="6402385at2"/>
<reference evidence="3" key="1">
    <citation type="submission" date="2016-01" db="EMBL/GenBank/DDBJ databases">
        <title>Complete genome sequence of Microbulbifer sp. CCB-MM1, a halophile isolated from Matang Mangrove Forest, Perak.</title>
        <authorList>
            <person name="Moh T.H."/>
            <person name="Dinesh B."/>
            <person name="Lau N.-S."/>
            <person name="Go F."/>
            <person name="Alexander Chong S.-C."/>
        </authorList>
    </citation>
    <scope>NUCLEOTIDE SEQUENCE [LARGE SCALE GENOMIC DNA]</scope>
    <source>
        <strain evidence="3">CCB-MM1</strain>
    </source>
</reference>
<proteinExistence type="predicted"/>
<keyword evidence="1" id="KW-0472">Membrane</keyword>
<evidence type="ECO:0000313" key="2">
    <source>
        <dbReference type="EMBL" id="AOS96141.1"/>
    </source>
</evidence>
<organism evidence="2 3">
    <name type="scientific">Microbulbifer aggregans</name>
    <dbReference type="NCBI Taxonomy" id="1769779"/>
    <lineage>
        <taxon>Bacteria</taxon>
        <taxon>Pseudomonadati</taxon>
        <taxon>Pseudomonadota</taxon>
        <taxon>Gammaproteobacteria</taxon>
        <taxon>Cellvibrionales</taxon>
        <taxon>Microbulbiferaceae</taxon>
        <taxon>Microbulbifer</taxon>
    </lineage>
</organism>
<protein>
    <submittedName>
        <fullName evidence="2">Uncharacterized protein</fullName>
    </submittedName>
</protein>
<feature type="transmembrane region" description="Helical" evidence="1">
    <location>
        <begin position="16"/>
        <end position="37"/>
    </location>
</feature>
<dbReference type="STRING" id="1769779.AUP74_00672"/>
<name>A0A1C9W4Q5_9GAMM</name>
<accession>A0A1C9W4Q5</accession>
<keyword evidence="3" id="KW-1185">Reference proteome</keyword>
<gene>
    <name evidence="2" type="ORF">AUP74_00672</name>
</gene>
<dbReference type="KEGG" id="micc:AUP74_00672"/>
<feature type="transmembrane region" description="Helical" evidence="1">
    <location>
        <begin position="49"/>
        <end position="78"/>
    </location>
</feature>